<gene>
    <name evidence="9" type="primary">LOC115737329</name>
</gene>
<feature type="transmembrane region" description="Helical" evidence="7">
    <location>
        <begin position="498"/>
        <end position="520"/>
    </location>
</feature>
<feature type="transmembrane region" description="Helical" evidence="7">
    <location>
        <begin position="204"/>
        <end position="223"/>
    </location>
</feature>
<dbReference type="KEGG" id="rarg:115737329"/>
<dbReference type="GO" id="GO:0009705">
    <property type="term" value="C:plant-type vacuole membrane"/>
    <property type="evidence" value="ECO:0007669"/>
    <property type="project" value="UniProtKB-ARBA"/>
</dbReference>
<evidence type="ECO:0000313" key="9">
    <source>
        <dbReference type="RefSeq" id="XP_030525260.2"/>
    </source>
</evidence>
<reference evidence="9" key="2">
    <citation type="submission" date="2025-08" db="UniProtKB">
        <authorList>
            <consortium name="RefSeq"/>
        </authorList>
    </citation>
    <scope>IDENTIFICATION</scope>
    <source>
        <tissue evidence="9">Leaf</tissue>
    </source>
</reference>
<protein>
    <submittedName>
        <fullName evidence="9">Protein NRT1/ PTR FAMILY 5.10-like</fullName>
    </submittedName>
</protein>
<accession>A0A8B8NRX3</accession>
<dbReference type="GO" id="GO:0042937">
    <property type="term" value="F:tripeptide transmembrane transporter activity"/>
    <property type="evidence" value="ECO:0007669"/>
    <property type="project" value="InterPro"/>
</dbReference>
<evidence type="ECO:0000256" key="3">
    <source>
        <dbReference type="ARBA" id="ARBA00022553"/>
    </source>
</evidence>
<comment type="similarity">
    <text evidence="2">Belongs to the major facilitator superfamily. Proton-dependent oligopeptide transporter (POT/PTR) (TC 2.A.17) family.</text>
</comment>
<dbReference type="Gene3D" id="1.20.1250.20">
    <property type="entry name" value="MFS general substrate transporter like domains"/>
    <property type="match status" value="1"/>
</dbReference>
<evidence type="ECO:0000256" key="4">
    <source>
        <dbReference type="ARBA" id="ARBA00022692"/>
    </source>
</evidence>
<dbReference type="PROSITE" id="PS01022">
    <property type="entry name" value="PTR2_1"/>
    <property type="match status" value="1"/>
</dbReference>
<evidence type="ECO:0000256" key="7">
    <source>
        <dbReference type="SAM" id="Phobius"/>
    </source>
</evidence>
<dbReference type="InterPro" id="IPR036259">
    <property type="entry name" value="MFS_trans_sf"/>
</dbReference>
<evidence type="ECO:0000256" key="6">
    <source>
        <dbReference type="ARBA" id="ARBA00023136"/>
    </source>
</evidence>
<dbReference type="InterPro" id="IPR044739">
    <property type="entry name" value="NRT1/PTR"/>
</dbReference>
<dbReference type="InterPro" id="IPR000109">
    <property type="entry name" value="POT_fam"/>
</dbReference>
<keyword evidence="5 7" id="KW-1133">Transmembrane helix</keyword>
<dbReference type="AlphaFoldDB" id="A0A8B8NRX3"/>
<feature type="transmembrane region" description="Helical" evidence="7">
    <location>
        <begin position="540"/>
        <end position="565"/>
    </location>
</feature>
<comment type="subcellular location">
    <subcellularLocation>
        <location evidence="1">Membrane</location>
        <topology evidence="1">Multi-pass membrane protein</topology>
    </subcellularLocation>
</comment>
<evidence type="ECO:0000256" key="1">
    <source>
        <dbReference type="ARBA" id="ARBA00004141"/>
    </source>
</evidence>
<dbReference type="GeneID" id="115737329"/>
<evidence type="ECO:0000313" key="8">
    <source>
        <dbReference type="Proteomes" id="UP000827889"/>
    </source>
</evidence>
<dbReference type="PANTHER" id="PTHR11654">
    <property type="entry name" value="OLIGOPEPTIDE TRANSPORTER-RELATED"/>
    <property type="match status" value="1"/>
</dbReference>
<organism evidence="8 9">
    <name type="scientific">Rhodamnia argentea</name>
    <dbReference type="NCBI Taxonomy" id="178133"/>
    <lineage>
        <taxon>Eukaryota</taxon>
        <taxon>Viridiplantae</taxon>
        <taxon>Streptophyta</taxon>
        <taxon>Embryophyta</taxon>
        <taxon>Tracheophyta</taxon>
        <taxon>Spermatophyta</taxon>
        <taxon>Magnoliopsida</taxon>
        <taxon>eudicotyledons</taxon>
        <taxon>Gunneridae</taxon>
        <taxon>Pentapetalae</taxon>
        <taxon>rosids</taxon>
        <taxon>malvids</taxon>
        <taxon>Myrtales</taxon>
        <taxon>Myrtaceae</taxon>
        <taxon>Myrtoideae</taxon>
        <taxon>Myrteae</taxon>
        <taxon>Australasian group</taxon>
        <taxon>Rhodamnia</taxon>
    </lineage>
</organism>
<evidence type="ECO:0000256" key="2">
    <source>
        <dbReference type="ARBA" id="ARBA00005982"/>
    </source>
</evidence>
<keyword evidence="3" id="KW-0597">Phosphoprotein</keyword>
<dbReference type="GO" id="GO:0080054">
    <property type="term" value="F:low-affinity nitrate transmembrane transporter activity"/>
    <property type="evidence" value="ECO:0007669"/>
    <property type="project" value="UniProtKB-ARBA"/>
</dbReference>
<keyword evidence="6 7" id="KW-0472">Membrane</keyword>
<proteinExistence type="inferred from homology"/>
<dbReference type="GO" id="GO:0071916">
    <property type="term" value="F:dipeptide transmembrane transporter activity"/>
    <property type="evidence" value="ECO:0007669"/>
    <property type="project" value="InterPro"/>
</dbReference>
<dbReference type="Proteomes" id="UP000827889">
    <property type="component" value="Chromosome 2"/>
</dbReference>
<reference evidence="8" key="1">
    <citation type="submission" date="2025-05" db="UniProtKB">
        <authorList>
            <consortium name="RefSeq"/>
        </authorList>
    </citation>
    <scope>NUCLEOTIDE SEQUENCE [LARGE SCALE GENOMIC DNA]</scope>
</reference>
<feature type="transmembrane region" description="Helical" evidence="7">
    <location>
        <begin position="156"/>
        <end position="174"/>
    </location>
</feature>
<dbReference type="CDD" id="cd17417">
    <property type="entry name" value="MFS_NPF5"/>
    <property type="match status" value="1"/>
</dbReference>
<dbReference type="SUPFAM" id="SSF103473">
    <property type="entry name" value="MFS general substrate transporter"/>
    <property type="match status" value="1"/>
</dbReference>
<evidence type="ECO:0000256" key="5">
    <source>
        <dbReference type="ARBA" id="ARBA00022989"/>
    </source>
</evidence>
<feature type="transmembrane region" description="Helical" evidence="7">
    <location>
        <begin position="115"/>
        <end position="136"/>
    </location>
</feature>
<feature type="transmembrane region" description="Helical" evidence="7">
    <location>
        <begin position="372"/>
        <end position="394"/>
    </location>
</feature>
<name>A0A8B8NRX3_9MYRT</name>
<dbReference type="RefSeq" id="XP_030525260.2">
    <property type="nucleotide sequence ID" value="XM_030669400.2"/>
</dbReference>
<feature type="transmembrane region" description="Helical" evidence="7">
    <location>
        <begin position="415"/>
        <end position="435"/>
    </location>
</feature>
<keyword evidence="8" id="KW-1185">Reference proteome</keyword>
<sequence length="570" mass="62343">MGPPDSSGACSPEGELPLLGGDIVDGAVDYKDRPARRSCSGGWRSAAFIIGVEVAERFAYYGISANLITYLTGPLGESTATAAENVNLWSGTASLLPLLGAFVADSYLGRYRTIIIASLVYILGLALLTLSAVLTSLGTSECQNTTRITSCSFSKLHAILFFFSLYMVAAGQAGHKPCVQAFGADQFDEQDPVESKAKSSFFNWWYFGLCAGATVTFVVIVYIQDNLNWSLGFGIPCIIMVVALVIFLMGTRTYRFSNRSNGRSPFIRIGHVYVAAAKNWRKIAPLLPSEEEALELTPENYKQFEFLNKALIIADDSKENQTSADDVEEAKSILRLVPIWLTSLVFAIVYAQTSTFFTKQGATMDRTIFPGFEIPAASLQVFTGLAIVITIPIYDRVFVPIARSLTNKPSGITMLQRIGAGMFLSILGMVTAALVETKRLEIAREYGLVDIPNATIPMSVWWLVPQYVLFGLAEALTMVGLQEFFYDQVPSELRSVGMSLYLSVIGVGSILSSILISIIEAVTGSDGWFSNNLNKAHLNYFYWLLAGIGVVGLALFFCCAMTYIYRRRAT</sequence>
<feature type="transmembrane region" description="Helical" evidence="7">
    <location>
        <begin position="229"/>
        <end position="250"/>
    </location>
</feature>
<feature type="transmembrane region" description="Helical" evidence="7">
    <location>
        <begin position="333"/>
        <end position="352"/>
    </location>
</feature>
<dbReference type="Pfam" id="PF00854">
    <property type="entry name" value="PTR2"/>
    <property type="match status" value="1"/>
</dbReference>
<keyword evidence="4 7" id="KW-0812">Transmembrane</keyword>
<dbReference type="InterPro" id="IPR018456">
    <property type="entry name" value="PTR2_symporter_CS"/>
</dbReference>